<sequence length="221" mass="25202">MAERSQVYDDDEMSVALPDAPDNSPSEEEESEENMESGSDKEESDVEMDDRFTPEGGGRNEAAYVEGWDEDAIYALAIQYRRHKKKFWTKIGEQLGFPWREVERMHFEIGKEGLSSRANEASRNPTTSDRIMEVLKEIDYFRSIFYYEMDEPREPLTYPRLLDALAGISISTTALIAQIEASPGPWSPRIIGLMEGMVHDLWILVSDELAGADWNPNVGPW</sequence>
<dbReference type="EMBL" id="DS995707">
    <property type="protein sequence ID" value="EEQ34722.1"/>
    <property type="molecule type" value="Genomic_DNA"/>
</dbReference>
<dbReference type="Proteomes" id="UP000002035">
    <property type="component" value="Unassembled WGS sequence"/>
</dbReference>
<proteinExistence type="predicted"/>
<organism evidence="2 3">
    <name type="scientific">Arthroderma otae (strain ATCC MYA-4605 / CBS 113480)</name>
    <name type="common">Microsporum canis</name>
    <dbReference type="NCBI Taxonomy" id="554155"/>
    <lineage>
        <taxon>Eukaryota</taxon>
        <taxon>Fungi</taxon>
        <taxon>Dikarya</taxon>
        <taxon>Ascomycota</taxon>
        <taxon>Pezizomycotina</taxon>
        <taxon>Eurotiomycetes</taxon>
        <taxon>Eurotiomycetidae</taxon>
        <taxon>Onygenales</taxon>
        <taxon>Arthrodermataceae</taxon>
        <taxon>Microsporum</taxon>
    </lineage>
</organism>
<dbReference type="AlphaFoldDB" id="C5FYX4"/>
<dbReference type="OMA" id="MDEPREP"/>
<dbReference type="HOGENOM" id="CLU_1250393_0_0_1"/>
<evidence type="ECO:0000313" key="3">
    <source>
        <dbReference type="Proteomes" id="UP000002035"/>
    </source>
</evidence>
<accession>C5FYX4</accession>
<name>C5FYX4_ARTOC</name>
<dbReference type="eggNOG" id="ENOG502RQX8">
    <property type="taxonomic scope" value="Eukaryota"/>
</dbReference>
<feature type="compositionally biased region" description="Acidic residues" evidence="1">
    <location>
        <begin position="25"/>
        <end position="35"/>
    </location>
</feature>
<dbReference type="VEuPathDB" id="FungiDB:MCYG_07541"/>
<evidence type="ECO:0000256" key="1">
    <source>
        <dbReference type="SAM" id="MobiDB-lite"/>
    </source>
</evidence>
<evidence type="ECO:0000313" key="2">
    <source>
        <dbReference type="EMBL" id="EEQ34722.1"/>
    </source>
</evidence>
<dbReference type="GeneID" id="9226446"/>
<protein>
    <submittedName>
        <fullName evidence="2">Uncharacterized protein</fullName>
    </submittedName>
</protein>
<keyword evidence="3" id="KW-1185">Reference proteome</keyword>
<feature type="region of interest" description="Disordered" evidence="1">
    <location>
        <begin position="1"/>
        <end position="61"/>
    </location>
</feature>
<reference evidence="3" key="1">
    <citation type="journal article" date="2012" name="MBio">
        <title>Comparative genome analysis of Trichophyton rubrum and related dermatophytes reveals candidate genes involved in infection.</title>
        <authorList>
            <person name="Martinez D.A."/>
            <person name="Oliver B.G."/>
            <person name="Graeser Y."/>
            <person name="Goldberg J.M."/>
            <person name="Li W."/>
            <person name="Martinez-Rossi N.M."/>
            <person name="Monod M."/>
            <person name="Shelest E."/>
            <person name="Barton R.C."/>
            <person name="Birch E."/>
            <person name="Brakhage A.A."/>
            <person name="Chen Z."/>
            <person name="Gurr S.J."/>
            <person name="Heiman D."/>
            <person name="Heitman J."/>
            <person name="Kosti I."/>
            <person name="Rossi A."/>
            <person name="Saif S."/>
            <person name="Samalova M."/>
            <person name="Saunders C.W."/>
            <person name="Shea T."/>
            <person name="Summerbell R.C."/>
            <person name="Xu J."/>
            <person name="Young S."/>
            <person name="Zeng Q."/>
            <person name="Birren B.W."/>
            <person name="Cuomo C.A."/>
            <person name="White T.C."/>
        </authorList>
    </citation>
    <scope>NUCLEOTIDE SEQUENCE [LARGE SCALE GENOMIC DNA]</scope>
    <source>
        <strain evidence="3">ATCC MYA-4605 / CBS 113480</strain>
    </source>
</reference>
<gene>
    <name evidence="2" type="ORF">MCYG_07541</name>
</gene>
<dbReference type="RefSeq" id="XP_002843758.1">
    <property type="nucleotide sequence ID" value="XM_002843712.1"/>
</dbReference>
<dbReference type="OrthoDB" id="4174143at2759"/>